<keyword evidence="11" id="KW-1185">Reference proteome</keyword>
<keyword evidence="7 8" id="KW-0472">Membrane</keyword>
<dbReference type="InterPro" id="IPR023395">
    <property type="entry name" value="MCP_dom_sf"/>
</dbReference>
<dbReference type="Proteomes" id="UP000256970">
    <property type="component" value="Unassembled WGS sequence"/>
</dbReference>
<dbReference type="FunFam" id="1.50.40.10:FF:000149">
    <property type="entry name" value="Mitochondrial Carrier (MC) Family"/>
    <property type="match status" value="1"/>
</dbReference>
<proteinExistence type="inferred from homology"/>
<gene>
    <name evidence="10" type="ORF">BQ4739_LOCUS17301</name>
</gene>
<accession>A0A383WHK5</accession>
<dbReference type="InterPro" id="IPR002067">
    <property type="entry name" value="MCP"/>
</dbReference>
<dbReference type="InterPro" id="IPR018108">
    <property type="entry name" value="MCP_transmembrane"/>
</dbReference>
<reference evidence="10 11" key="1">
    <citation type="submission" date="2016-10" db="EMBL/GenBank/DDBJ databases">
        <authorList>
            <person name="Cai Z."/>
        </authorList>
    </citation>
    <scope>NUCLEOTIDE SEQUENCE [LARGE SCALE GENOMIC DNA]</scope>
</reference>
<dbReference type="GO" id="GO:0055085">
    <property type="term" value="P:transmembrane transport"/>
    <property type="evidence" value="ECO:0007669"/>
    <property type="project" value="InterPro"/>
</dbReference>
<sequence>MDSQPDASKPGNSSGGKHRLLPFRLHLPIPGIPIPGLRTLGRLTGIGGGSSRPSSSTPASATATFCPAAASGGAGALAAAAAAAPKRSNNVATKPVSDVFAGALARALSQSTIHPLDTLKVRMQAAGNAATSAAVSGGAAAARAAPPAASVRGLSKFGQLVPPPVAGPDFKAMSAGLASLYRGVVGAASGAGIAIGAYFACYGVACNVIATHTDLSPSAVAFVSGGVAAAGSSVVKVPLAVCIRSVQAGVYPNVFAAASSITAKAGARGLFTGFFPTLLEDVPDMAVKFAAYESLRQLHKRANNGRNPSPQEDFGMGAFAGALAAASTTPLDVIKTRMMCAAAQRPTMASAARDILAVHGPKGFLTGIGARALSNGINSAVFFCFFEAIRSGIQTKAHLNAAAAISAWAAQAQERAYALPRMIGTSLQQSCAGWPYVLRQHGGGASGASSAKSSHLHWATAGAGGGLALLAGAAGAGRGLQGVLPGGGMYCGADEAELLLCGGPVGVDCGMIAVPGGGREGMAPLSLSLLARASPLRLEDSQLVMAVQALKSVEDSTNISLDEE</sequence>
<evidence type="ECO:0000256" key="6">
    <source>
        <dbReference type="ARBA" id="ARBA00022989"/>
    </source>
</evidence>
<dbReference type="PROSITE" id="PS50920">
    <property type="entry name" value="SOLCAR"/>
    <property type="match status" value="2"/>
</dbReference>
<keyword evidence="3 9" id="KW-0813">Transport</keyword>
<evidence type="ECO:0000256" key="8">
    <source>
        <dbReference type="PROSITE-ProRule" id="PRU00282"/>
    </source>
</evidence>
<dbReference type="PANTHER" id="PTHR45667">
    <property type="entry name" value="S-ADENOSYLMETHIONINE MITOCHONDRIAL CARRIER PROTEIN"/>
    <property type="match status" value="1"/>
</dbReference>
<name>A0A383WHK5_TETOB</name>
<dbReference type="PRINTS" id="PR00926">
    <property type="entry name" value="MITOCARRIER"/>
</dbReference>
<evidence type="ECO:0000256" key="7">
    <source>
        <dbReference type="ARBA" id="ARBA00023136"/>
    </source>
</evidence>
<evidence type="ECO:0000256" key="5">
    <source>
        <dbReference type="ARBA" id="ARBA00022737"/>
    </source>
</evidence>
<keyword evidence="5" id="KW-0677">Repeat</keyword>
<evidence type="ECO:0000256" key="1">
    <source>
        <dbReference type="ARBA" id="ARBA00004141"/>
    </source>
</evidence>
<feature type="repeat" description="Solcar" evidence="8">
    <location>
        <begin position="216"/>
        <end position="298"/>
    </location>
</feature>
<dbReference type="SUPFAM" id="SSF103506">
    <property type="entry name" value="Mitochondrial carrier"/>
    <property type="match status" value="1"/>
</dbReference>
<keyword evidence="4 8" id="KW-0812">Transmembrane</keyword>
<evidence type="ECO:0000256" key="3">
    <source>
        <dbReference type="ARBA" id="ARBA00022448"/>
    </source>
</evidence>
<dbReference type="GO" id="GO:0016020">
    <property type="term" value="C:membrane"/>
    <property type="evidence" value="ECO:0007669"/>
    <property type="project" value="UniProtKB-SubCell"/>
</dbReference>
<evidence type="ECO:0000256" key="2">
    <source>
        <dbReference type="ARBA" id="ARBA00006375"/>
    </source>
</evidence>
<evidence type="ECO:0000313" key="10">
    <source>
        <dbReference type="EMBL" id="SZX76938.1"/>
    </source>
</evidence>
<feature type="repeat" description="Solcar" evidence="8">
    <location>
        <begin position="308"/>
        <end position="392"/>
    </location>
</feature>
<comment type="similarity">
    <text evidence="2 9">Belongs to the mitochondrial carrier (TC 2.A.29) family.</text>
</comment>
<keyword evidence="6" id="KW-1133">Transmembrane helix</keyword>
<evidence type="ECO:0000256" key="9">
    <source>
        <dbReference type="RuleBase" id="RU000488"/>
    </source>
</evidence>
<dbReference type="Pfam" id="PF00153">
    <property type="entry name" value="Mito_carr"/>
    <property type="match status" value="3"/>
</dbReference>
<protein>
    <submittedName>
        <fullName evidence="10">Uncharacterized protein</fullName>
    </submittedName>
</protein>
<comment type="subcellular location">
    <subcellularLocation>
        <location evidence="1">Membrane</location>
        <topology evidence="1">Multi-pass membrane protein</topology>
    </subcellularLocation>
</comment>
<evidence type="ECO:0000313" key="11">
    <source>
        <dbReference type="Proteomes" id="UP000256970"/>
    </source>
</evidence>
<dbReference type="AlphaFoldDB" id="A0A383WHK5"/>
<dbReference type="EMBL" id="FNXT01001270">
    <property type="protein sequence ID" value="SZX76938.1"/>
    <property type="molecule type" value="Genomic_DNA"/>
</dbReference>
<organism evidence="10 11">
    <name type="scientific">Tetradesmus obliquus</name>
    <name type="common">Green alga</name>
    <name type="synonym">Acutodesmus obliquus</name>
    <dbReference type="NCBI Taxonomy" id="3088"/>
    <lineage>
        <taxon>Eukaryota</taxon>
        <taxon>Viridiplantae</taxon>
        <taxon>Chlorophyta</taxon>
        <taxon>core chlorophytes</taxon>
        <taxon>Chlorophyceae</taxon>
        <taxon>CS clade</taxon>
        <taxon>Sphaeropleales</taxon>
        <taxon>Scenedesmaceae</taxon>
        <taxon>Tetradesmus</taxon>
    </lineage>
</organism>
<dbReference type="Gene3D" id="1.50.40.10">
    <property type="entry name" value="Mitochondrial carrier domain"/>
    <property type="match status" value="2"/>
</dbReference>
<evidence type="ECO:0000256" key="4">
    <source>
        <dbReference type="ARBA" id="ARBA00022692"/>
    </source>
</evidence>